<dbReference type="EMBL" id="JAATVY010000006">
    <property type="protein sequence ID" value="NJC70362.1"/>
    <property type="molecule type" value="Genomic_DNA"/>
</dbReference>
<evidence type="ECO:0000313" key="2">
    <source>
        <dbReference type="Proteomes" id="UP000722989"/>
    </source>
</evidence>
<gene>
    <name evidence="1" type="ORF">HC031_11660</name>
</gene>
<comment type="caution">
    <text evidence="1">The sequence shown here is derived from an EMBL/GenBank/DDBJ whole genome shotgun (WGS) entry which is preliminary data.</text>
</comment>
<protein>
    <submittedName>
        <fullName evidence="1">DUF2384 domain-containing protein</fullName>
    </submittedName>
</protein>
<name>A0ABX0XYL6_9ACTN</name>
<keyword evidence="2" id="KW-1185">Reference proteome</keyword>
<dbReference type="RefSeq" id="WP_167925264.1">
    <property type="nucleotide sequence ID" value="NZ_JAATVY010000006.1"/>
</dbReference>
<proteinExistence type="predicted"/>
<dbReference type="Proteomes" id="UP000722989">
    <property type="component" value="Unassembled WGS sequence"/>
</dbReference>
<sequence>MERNAVYRPVTVPDSGLTEPVGLEECALAYGRDLLAYLLAAGVDGPLTRWRLDPDTVEYGWDRLRVCHRVLELLAEPRLARAWLRRPSPRLSGHTPAWAVRTGDPVLLSVVEREAERLRPEQTVEEVAVAVHRRP</sequence>
<organism evidence="1 2">
    <name type="scientific">Planosporangium thailandense</name>
    <dbReference type="NCBI Taxonomy" id="765197"/>
    <lineage>
        <taxon>Bacteria</taxon>
        <taxon>Bacillati</taxon>
        <taxon>Actinomycetota</taxon>
        <taxon>Actinomycetes</taxon>
        <taxon>Micromonosporales</taxon>
        <taxon>Micromonosporaceae</taxon>
        <taxon>Planosporangium</taxon>
    </lineage>
</organism>
<reference evidence="1 2" key="1">
    <citation type="submission" date="2020-03" db="EMBL/GenBank/DDBJ databases">
        <title>WGS of the type strain of Planosporangium spp.</title>
        <authorList>
            <person name="Thawai C."/>
        </authorList>
    </citation>
    <scope>NUCLEOTIDE SEQUENCE [LARGE SCALE GENOMIC DNA]</scope>
    <source>
        <strain evidence="1 2">TBRC 5610</strain>
    </source>
</reference>
<accession>A0ABX0XYL6</accession>
<evidence type="ECO:0000313" key="1">
    <source>
        <dbReference type="EMBL" id="NJC70362.1"/>
    </source>
</evidence>